<protein>
    <recommendedName>
        <fullName evidence="3">histidine kinase</fullName>
        <ecNumber evidence="3">2.7.13.3</ecNumber>
    </recommendedName>
</protein>
<dbReference type="EC" id="2.7.13.3" evidence="3"/>
<dbReference type="Pfam" id="PF00512">
    <property type="entry name" value="HisKA"/>
    <property type="match status" value="1"/>
</dbReference>
<feature type="domain" description="Histidine kinase" evidence="8">
    <location>
        <begin position="275"/>
        <end position="483"/>
    </location>
</feature>
<feature type="transmembrane region" description="Helical" evidence="7">
    <location>
        <begin position="176"/>
        <end position="200"/>
    </location>
</feature>
<dbReference type="GO" id="GO:0000155">
    <property type="term" value="F:phosphorelay sensor kinase activity"/>
    <property type="evidence" value="ECO:0007669"/>
    <property type="project" value="InterPro"/>
</dbReference>
<proteinExistence type="predicted"/>
<evidence type="ECO:0000256" key="6">
    <source>
        <dbReference type="ARBA" id="ARBA00023012"/>
    </source>
</evidence>
<keyword evidence="6" id="KW-0902">Two-component regulatory system</keyword>
<dbReference type="SUPFAM" id="SSF47384">
    <property type="entry name" value="Homodimeric domain of signal transducing histidine kinase"/>
    <property type="match status" value="1"/>
</dbReference>
<dbReference type="RefSeq" id="WP_166505169.1">
    <property type="nucleotide sequence ID" value="NZ_LN650648.1"/>
</dbReference>
<dbReference type="PROSITE" id="PS50109">
    <property type="entry name" value="HIS_KIN"/>
    <property type="match status" value="1"/>
</dbReference>
<keyword evidence="10" id="KW-1185">Reference proteome</keyword>
<keyword evidence="4 9" id="KW-0808">Transferase</keyword>
<evidence type="ECO:0000313" key="10">
    <source>
        <dbReference type="Proteomes" id="UP000245695"/>
    </source>
</evidence>
<dbReference type="CDD" id="cd00075">
    <property type="entry name" value="HATPase"/>
    <property type="match status" value="1"/>
</dbReference>
<dbReference type="InterPro" id="IPR036097">
    <property type="entry name" value="HisK_dim/P_sf"/>
</dbReference>
<dbReference type="InterPro" id="IPR003661">
    <property type="entry name" value="HisK_dim/P_dom"/>
</dbReference>
<evidence type="ECO:0000256" key="2">
    <source>
        <dbReference type="ARBA" id="ARBA00004370"/>
    </source>
</evidence>
<dbReference type="InterPro" id="IPR050351">
    <property type="entry name" value="BphY/WalK/GraS-like"/>
</dbReference>
<name>A0A2P2BQA1_9FIRM</name>
<dbReference type="InterPro" id="IPR005467">
    <property type="entry name" value="His_kinase_dom"/>
</dbReference>
<dbReference type="SUPFAM" id="SSF158472">
    <property type="entry name" value="HAMP domain-like"/>
    <property type="match status" value="1"/>
</dbReference>
<accession>A0A2P2BQA1</accession>
<gene>
    <name evidence="9" type="ORF">FRIFI_0985</name>
</gene>
<evidence type="ECO:0000313" key="9">
    <source>
        <dbReference type="EMBL" id="CEI72525.1"/>
    </source>
</evidence>
<keyword evidence="7" id="KW-1133">Transmembrane helix</keyword>
<dbReference type="PANTHER" id="PTHR45453">
    <property type="entry name" value="PHOSPHATE REGULON SENSOR PROTEIN PHOR"/>
    <property type="match status" value="1"/>
</dbReference>
<reference evidence="9 10" key="1">
    <citation type="submission" date="2014-09" db="EMBL/GenBank/DDBJ databases">
        <authorList>
            <person name="Hornung B.V."/>
        </authorList>
    </citation>
    <scope>NUCLEOTIDE SEQUENCE [LARGE SCALE GENOMIC DNA]</scope>
    <source>
        <strain evidence="9 10">FRIFI</strain>
    </source>
</reference>
<dbReference type="KEGG" id="rhom:FRIFI_0985"/>
<evidence type="ECO:0000256" key="4">
    <source>
        <dbReference type="ARBA" id="ARBA00022679"/>
    </source>
</evidence>
<keyword evidence="5" id="KW-0418">Kinase</keyword>
<comment type="catalytic activity">
    <reaction evidence="1">
        <text>ATP + protein L-histidine = ADP + protein N-phospho-L-histidine.</text>
        <dbReference type="EC" id="2.7.13.3"/>
    </reaction>
</comment>
<dbReference type="CDD" id="cd00082">
    <property type="entry name" value="HisKA"/>
    <property type="match status" value="1"/>
</dbReference>
<dbReference type="Pfam" id="PF02518">
    <property type="entry name" value="HATPase_c"/>
    <property type="match status" value="1"/>
</dbReference>
<dbReference type="GO" id="GO:0005886">
    <property type="term" value="C:plasma membrane"/>
    <property type="evidence" value="ECO:0007669"/>
    <property type="project" value="TreeGrafter"/>
</dbReference>
<keyword evidence="7" id="KW-0472">Membrane</keyword>
<evidence type="ECO:0000256" key="3">
    <source>
        <dbReference type="ARBA" id="ARBA00012438"/>
    </source>
</evidence>
<dbReference type="SMART" id="SM00387">
    <property type="entry name" value="HATPase_c"/>
    <property type="match status" value="1"/>
</dbReference>
<dbReference type="Proteomes" id="UP000245695">
    <property type="component" value="Chromosome 1"/>
</dbReference>
<dbReference type="EMBL" id="LN650648">
    <property type="protein sequence ID" value="CEI72525.1"/>
    <property type="molecule type" value="Genomic_DNA"/>
</dbReference>
<dbReference type="InterPro" id="IPR003594">
    <property type="entry name" value="HATPase_dom"/>
</dbReference>
<evidence type="ECO:0000256" key="1">
    <source>
        <dbReference type="ARBA" id="ARBA00000085"/>
    </source>
</evidence>
<dbReference type="AlphaFoldDB" id="A0A2P2BQA1"/>
<dbReference type="SMART" id="SM00388">
    <property type="entry name" value="HisKA"/>
    <property type="match status" value="1"/>
</dbReference>
<evidence type="ECO:0000256" key="7">
    <source>
        <dbReference type="SAM" id="Phobius"/>
    </source>
</evidence>
<sequence>MKKLKLFQKTYLFTMILMGIIIIISHTLLYMLLPTFYINKKQQDLENISRQLIEKLEDSDENASKSIAKDFANRYNVNISLTIKDETSVFEGIKQADVYIEPELINEKSLIIPEVEKDINSEGLNNLPNEIKQNANYLKAKGNSIITNKKFNTSDNINGSVKIVMDLQSFKEARSVVFMILPYSIGISLVISLFASYVYVKIITDPIKEICEITKEMKDLNKDVYCNINTGDEIELLATNINSLYKTLWNTIHSLKQEIENVSKSEQSKVDFLRSASHELKTPLMSIHIMLENMMLNIGKYKNHDVYLPKCKDAVVDLSNMVQEILDTSRLNTLSEHSEYKIINIKNVLEKTIEPYKITAKYKNINMSVDYSNSLNINTDESLLKKALSNIISNAVNYTDSGKNINIYFNNNSLIIENECDPISKEHLERIFEAFYRAEFDRNKNTGGNGLGLYIVKQILNTLDIPYSFDATETGMKFTMTFK</sequence>
<feature type="transmembrane region" description="Helical" evidence="7">
    <location>
        <begin position="12"/>
        <end position="33"/>
    </location>
</feature>
<dbReference type="GO" id="GO:0004721">
    <property type="term" value="F:phosphoprotein phosphatase activity"/>
    <property type="evidence" value="ECO:0007669"/>
    <property type="project" value="TreeGrafter"/>
</dbReference>
<comment type="subcellular location">
    <subcellularLocation>
        <location evidence="2">Membrane</location>
    </subcellularLocation>
</comment>
<dbReference type="InterPro" id="IPR036890">
    <property type="entry name" value="HATPase_C_sf"/>
</dbReference>
<dbReference type="Gene3D" id="3.30.565.10">
    <property type="entry name" value="Histidine kinase-like ATPase, C-terminal domain"/>
    <property type="match status" value="1"/>
</dbReference>
<dbReference type="SUPFAM" id="SSF55874">
    <property type="entry name" value="ATPase domain of HSP90 chaperone/DNA topoisomerase II/histidine kinase"/>
    <property type="match status" value="1"/>
</dbReference>
<evidence type="ECO:0000256" key="5">
    <source>
        <dbReference type="ARBA" id="ARBA00022777"/>
    </source>
</evidence>
<organism evidence="9 10">
    <name type="scientific">Romboutsia hominis</name>
    <dbReference type="NCBI Taxonomy" id="1507512"/>
    <lineage>
        <taxon>Bacteria</taxon>
        <taxon>Bacillati</taxon>
        <taxon>Bacillota</taxon>
        <taxon>Clostridia</taxon>
        <taxon>Peptostreptococcales</taxon>
        <taxon>Peptostreptococcaceae</taxon>
        <taxon>Romboutsia</taxon>
    </lineage>
</organism>
<dbReference type="PANTHER" id="PTHR45453:SF3">
    <property type="entry name" value="HISTIDINE KINASE"/>
    <property type="match status" value="1"/>
</dbReference>
<keyword evidence="7" id="KW-0812">Transmembrane</keyword>
<evidence type="ECO:0000259" key="8">
    <source>
        <dbReference type="PROSITE" id="PS50109"/>
    </source>
</evidence>
<dbReference type="Gene3D" id="1.10.287.130">
    <property type="match status" value="1"/>
</dbReference>
<dbReference type="Gene3D" id="6.10.340.10">
    <property type="match status" value="1"/>
</dbReference>
<dbReference type="GO" id="GO:0016036">
    <property type="term" value="P:cellular response to phosphate starvation"/>
    <property type="evidence" value="ECO:0007669"/>
    <property type="project" value="TreeGrafter"/>
</dbReference>